<evidence type="ECO:0000256" key="3">
    <source>
        <dbReference type="ARBA" id="ARBA00022801"/>
    </source>
</evidence>
<keyword evidence="6" id="KW-1133">Transmembrane helix</keyword>
<gene>
    <name evidence="8" type="ORF">DFR46_2369</name>
</gene>
<dbReference type="InterPro" id="IPR017850">
    <property type="entry name" value="Alkaline_phosphatase_core_sf"/>
</dbReference>
<dbReference type="PANTHER" id="PTHR42693:SF33">
    <property type="entry name" value="ARYLSULFATASE"/>
    <property type="match status" value="1"/>
</dbReference>
<proteinExistence type="inferred from homology"/>
<comment type="caution">
    <text evidence="8">The sequence shown here is derived from an EMBL/GenBank/DDBJ whole genome shotgun (WGS) entry which is preliminary data.</text>
</comment>
<keyword evidence="6" id="KW-0472">Membrane</keyword>
<protein>
    <submittedName>
        <fullName evidence="8">Putative sulfatase</fullName>
    </submittedName>
</protein>
<dbReference type="PROSITE" id="PS00523">
    <property type="entry name" value="SULFATASE_1"/>
    <property type="match status" value="1"/>
</dbReference>
<dbReference type="PANTHER" id="PTHR42693">
    <property type="entry name" value="ARYLSULFATASE FAMILY MEMBER"/>
    <property type="match status" value="1"/>
</dbReference>
<dbReference type="Gene3D" id="3.30.1120.10">
    <property type="match status" value="1"/>
</dbReference>
<sequence>MKTKKGVGVIKKILLGILLVVVIGGGVAWFNRQAIILYYVTNRGKTDVAPNRPIEWANGPAEADMAPAERPPNIVFILADDLGINDISTFGGGIAGGSVPTPNIDRLAAEGMIFSQAYSGTATCAPSRAMLMTGRYPTRTGFEFTPTPDGMGRILNMVADPESSGLPPPDWDRARSETAPPYAEQGLPGSEITIAEVLGDAGYHTVHIGKWHLGRGDEFGPNAQGFDESLLMASGLFLPEDHPDVVNARVDFDPVDIFLWARMQFAASFNGSDWFEPGGYLTDYWTDEAVNVIRANRNRPFFLYLAHWGVHTPLQATREDYEAVGDIEPHRERVYAAMIRALDRSVGTVMDELEAQGLADNTIIVFSSDNGGAGYIGLPEINAPYRGWKATFFEGGIRVPMFLRWPARIAAGSRSENPVAHIDVMPTLAAAAGASLPQGVAIDGVNLLPVAAGEGEVSRADDAIFWQSGYYRVIRQGDWKLQVSERPDRAWLYNLAEDPTEQTNLAERMPQRVAAMRALLDAHRAGGREPLYPYTIEGPVAVDRSLAERVEEGDEVIFWPI</sequence>
<dbReference type="GO" id="GO:0004065">
    <property type="term" value="F:arylsulfatase activity"/>
    <property type="evidence" value="ECO:0007669"/>
    <property type="project" value="TreeGrafter"/>
</dbReference>
<evidence type="ECO:0000313" key="9">
    <source>
        <dbReference type="Proteomes" id="UP000256310"/>
    </source>
</evidence>
<dbReference type="InterPro" id="IPR050738">
    <property type="entry name" value="Sulfatase"/>
</dbReference>
<evidence type="ECO:0000313" key="8">
    <source>
        <dbReference type="EMBL" id="RED17323.1"/>
    </source>
</evidence>
<feature type="transmembrane region" description="Helical" evidence="6">
    <location>
        <begin position="12"/>
        <end position="30"/>
    </location>
</feature>
<reference evidence="8 9" key="1">
    <citation type="submission" date="2018-07" db="EMBL/GenBank/DDBJ databases">
        <title>Genomic Encyclopedia of Type Strains, Phase IV (KMG-IV): sequencing the most valuable type-strain genomes for metagenomic binning, comparative biology and taxonomic classification.</title>
        <authorList>
            <person name="Goeker M."/>
        </authorList>
    </citation>
    <scope>NUCLEOTIDE SEQUENCE [LARGE SCALE GENOMIC DNA]</scope>
    <source>
        <strain evidence="8 9">DSM 26725</strain>
    </source>
</reference>
<dbReference type="SUPFAM" id="SSF53649">
    <property type="entry name" value="Alkaline phosphatase-like"/>
    <property type="match status" value="1"/>
</dbReference>
<name>A0A3D9FHQ5_9SPHN</name>
<evidence type="ECO:0000259" key="7">
    <source>
        <dbReference type="Pfam" id="PF00884"/>
    </source>
</evidence>
<feature type="domain" description="Sulfatase N-terminal" evidence="7">
    <location>
        <begin position="72"/>
        <end position="434"/>
    </location>
</feature>
<evidence type="ECO:0000256" key="2">
    <source>
        <dbReference type="ARBA" id="ARBA00022723"/>
    </source>
</evidence>
<dbReference type="InterPro" id="IPR000917">
    <property type="entry name" value="Sulfatase_N"/>
</dbReference>
<dbReference type="InterPro" id="IPR024607">
    <property type="entry name" value="Sulfatase_CS"/>
</dbReference>
<dbReference type="GO" id="GO:0046872">
    <property type="term" value="F:metal ion binding"/>
    <property type="evidence" value="ECO:0007669"/>
    <property type="project" value="UniProtKB-KW"/>
</dbReference>
<dbReference type="EMBL" id="QRDP01000004">
    <property type="protein sequence ID" value="RED17323.1"/>
    <property type="molecule type" value="Genomic_DNA"/>
</dbReference>
<keyword evidence="2" id="KW-0479">Metal-binding</keyword>
<accession>A0A3D9FHQ5</accession>
<evidence type="ECO:0000256" key="5">
    <source>
        <dbReference type="SAM" id="MobiDB-lite"/>
    </source>
</evidence>
<keyword evidence="9" id="KW-1185">Reference proteome</keyword>
<evidence type="ECO:0000256" key="1">
    <source>
        <dbReference type="ARBA" id="ARBA00008779"/>
    </source>
</evidence>
<dbReference type="CDD" id="cd16144">
    <property type="entry name" value="ARS_like"/>
    <property type="match status" value="1"/>
</dbReference>
<dbReference type="Proteomes" id="UP000256310">
    <property type="component" value="Unassembled WGS sequence"/>
</dbReference>
<feature type="region of interest" description="Disordered" evidence="5">
    <location>
        <begin position="160"/>
        <end position="186"/>
    </location>
</feature>
<dbReference type="AlphaFoldDB" id="A0A3D9FHQ5"/>
<comment type="similarity">
    <text evidence="1">Belongs to the sulfatase family.</text>
</comment>
<dbReference type="PROSITE" id="PS00149">
    <property type="entry name" value="SULFATASE_2"/>
    <property type="match status" value="1"/>
</dbReference>
<dbReference type="Pfam" id="PF00884">
    <property type="entry name" value="Sulfatase"/>
    <property type="match status" value="1"/>
</dbReference>
<evidence type="ECO:0000256" key="4">
    <source>
        <dbReference type="ARBA" id="ARBA00022837"/>
    </source>
</evidence>
<evidence type="ECO:0000256" key="6">
    <source>
        <dbReference type="SAM" id="Phobius"/>
    </source>
</evidence>
<organism evidence="8 9">
    <name type="scientific">Parasphingopyxis lamellibrachiae</name>
    <dbReference type="NCBI Taxonomy" id="680125"/>
    <lineage>
        <taxon>Bacteria</taxon>
        <taxon>Pseudomonadati</taxon>
        <taxon>Pseudomonadota</taxon>
        <taxon>Alphaproteobacteria</taxon>
        <taxon>Sphingomonadales</taxon>
        <taxon>Sphingomonadaceae</taxon>
        <taxon>Parasphingopyxis</taxon>
    </lineage>
</organism>
<keyword evidence="3" id="KW-0378">Hydrolase</keyword>
<keyword evidence="4" id="KW-0106">Calcium</keyword>
<keyword evidence="6" id="KW-0812">Transmembrane</keyword>
<dbReference type="Gene3D" id="3.40.720.10">
    <property type="entry name" value="Alkaline Phosphatase, subunit A"/>
    <property type="match status" value="1"/>
</dbReference>